<dbReference type="EMBL" id="JH660647">
    <property type="protein sequence ID" value="EIM25583.1"/>
    <property type="molecule type" value="Genomic_DNA"/>
</dbReference>
<evidence type="ECO:0000313" key="3">
    <source>
        <dbReference type="Proteomes" id="UP000003947"/>
    </source>
</evidence>
<evidence type="ECO:0000256" key="1">
    <source>
        <dbReference type="SAM" id="MobiDB-lite"/>
    </source>
</evidence>
<dbReference type="eggNOG" id="ENOG502ZXKR">
    <property type="taxonomic scope" value="Bacteria"/>
</dbReference>
<accession>I4YNP1</accession>
<reference evidence="2 3" key="1">
    <citation type="submission" date="2012-02" db="EMBL/GenBank/DDBJ databases">
        <title>Improved High-Quality Draft sequence of Microvirga sp. WSM3557.</title>
        <authorList>
            <consortium name="US DOE Joint Genome Institute"/>
            <person name="Lucas S."/>
            <person name="Han J."/>
            <person name="Lapidus A."/>
            <person name="Cheng J.-F."/>
            <person name="Goodwin L."/>
            <person name="Pitluck S."/>
            <person name="Peters L."/>
            <person name="Zhang X."/>
            <person name="Detter J.C."/>
            <person name="Han C."/>
            <person name="Tapia R."/>
            <person name="Land M."/>
            <person name="Hauser L."/>
            <person name="Kyrpides N."/>
            <person name="Ivanova N."/>
            <person name="Pagani I."/>
            <person name="Brau L."/>
            <person name="Yates R."/>
            <person name="O'Hara G."/>
            <person name="Rui T."/>
            <person name="Howieson J."/>
            <person name="Reeve W."/>
            <person name="Woyke T."/>
        </authorList>
    </citation>
    <scope>NUCLEOTIDE SEQUENCE [LARGE SCALE GENOMIC DNA]</scope>
    <source>
        <strain evidence="2 3">WSM3557</strain>
    </source>
</reference>
<evidence type="ECO:0000313" key="2">
    <source>
        <dbReference type="EMBL" id="EIM25583.1"/>
    </source>
</evidence>
<organism evidence="2 3">
    <name type="scientific">Microvirga lotononidis</name>
    <dbReference type="NCBI Taxonomy" id="864069"/>
    <lineage>
        <taxon>Bacteria</taxon>
        <taxon>Pseudomonadati</taxon>
        <taxon>Pseudomonadota</taxon>
        <taxon>Alphaproteobacteria</taxon>
        <taxon>Hyphomicrobiales</taxon>
        <taxon>Methylobacteriaceae</taxon>
        <taxon>Microvirga</taxon>
    </lineage>
</organism>
<gene>
    <name evidence="2" type="ORF">MicloDRAFT_00063100</name>
</gene>
<keyword evidence="3" id="KW-1185">Reference proteome</keyword>
<feature type="compositionally biased region" description="Low complexity" evidence="1">
    <location>
        <begin position="1"/>
        <end position="17"/>
    </location>
</feature>
<dbReference type="Proteomes" id="UP000003947">
    <property type="component" value="Unassembled WGS sequence"/>
</dbReference>
<dbReference type="RefSeq" id="WP_009494042.1">
    <property type="nucleotide sequence ID" value="NZ_JH660647.1"/>
</dbReference>
<dbReference type="HOGENOM" id="CLU_1282001_0_0_5"/>
<feature type="region of interest" description="Disordered" evidence="1">
    <location>
        <begin position="1"/>
        <end position="26"/>
    </location>
</feature>
<proteinExistence type="predicted"/>
<dbReference type="AlphaFoldDB" id="I4YNP1"/>
<dbReference type="PATRIC" id="fig|864069.3.peg.6756"/>
<name>I4YNP1_9HYPH</name>
<protein>
    <submittedName>
        <fullName evidence="2">Uncharacterized protein</fullName>
    </submittedName>
</protein>
<sequence precursor="true">MSSSRRTSANRANAQRSTGPRSVAGKAQSRLNAFKHGLAIPAVALPELAHDITEFAKQMAGPLAEHPSVFQAALHLVAAAIDVDRVRSARRDLLQQIASDPQFHDPLLAREPMPDRPARIKSSTAMWLEAYRNGTFVQQRESVLAQVAEHIIYESKIEQIKLDWANAKQEAQQRARRWEQLTRLERYERRAVSQRNSAIRAFGEAQAAARDGSQQ</sequence>